<comment type="caution">
    <text evidence="8">The sequence shown here is derived from an EMBL/GenBank/DDBJ whole genome shotgun (WGS) entry which is preliminary data.</text>
</comment>
<dbReference type="SUPFAM" id="SSF55103">
    <property type="entry name" value="FAD-linked oxidases, C-terminal domain"/>
    <property type="match status" value="1"/>
</dbReference>
<dbReference type="PANTHER" id="PTHR42973">
    <property type="entry name" value="BINDING OXIDOREDUCTASE, PUTATIVE (AFU_ORTHOLOGUE AFUA_1G17690)-RELATED"/>
    <property type="match status" value="1"/>
</dbReference>
<keyword evidence="9" id="KW-1185">Reference proteome</keyword>
<feature type="region of interest" description="Disordered" evidence="6">
    <location>
        <begin position="446"/>
        <end position="498"/>
    </location>
</feature>
<organism evidence="8 9">
    <name type="scientific">Apiospora saccharicola</name>
    <dbReference type="NCBI Taxonomy" id="335842"/>
    <lineage>
        <taxon>Eukaryota</taxon>
        <taxon>Fungi</taxon>
        <taxon>Dikarya</taxon>
        <taxon>Ascomycota</taxon>
        <taxon>Pezizomycotina</taxon>
        <taxon>Sordariomycetes</taxon>
        <taxon>Xylariomycetidae</taxon>
        <taxon>Amphisphaeriales</taxon>
        <taxon>Apiosporaceae</taxon>
        <taxon>Apiospora</taxon>
    </lineage>
</organism>
<protein>
    <recommendedName>
        <fullName evidence="7">FAD-binding PCMH-type domain-containing protein</fullName>
    </recommendedName>
</protein>
<feature type="compositionally biased region" description="Low complexity" evidence="6">
    <location>
        <begin position="446"/>
        <end position="469"/>
    </location>
</feature>
<dbReference type="InterPro" id="IPR036318">
    <property type="entry name" value="FAD-bd_PCMH-like_sf"/>
</dbReference>
<comment type="similarity">
    <text evidence="2">Belongs to the oxygen-dependent FAD-linked oxidoreductase family.</text>
</comment>
<dbReference type="InterPro" id="IPR016166">
    <property type="entry name" value="FAD-bd_PCMH"/>
</dbReference>
<dbReference type="PROSITE" id="PS51387">
    <property type="entry name" value="FAD_PCMH"/>
    <property type="match status" value="1"/>
</dbReference>
<accession>A0ABR1U8D4</accession>
<feature type="domain" description="FAD-binding PCMH-type" evidence="7">
    <location>
        <begin position="35"/>
        <end position="265"/>
    </location>
</feature>
<dbReference type="SUPFAM" id="SSF56176">
    <property type="entry name" value="FAD-binding/transporter-associated domain-like"/>
    <property type="match status" value="1"/>
</dbReference>
<dbReference type="Gene3D" id="3.30.465.10">
    <property type="match status" value="1"/>
</dbReference>
<gene>
    <name evidence="8" type="ORF">PG996_013500</name>
</gene>
<name>A0ABR1U8D4_9PEZI</name>
<proteinExistence type="inferred from homology"/>
<dbReference type="InterPro" id="IPR006094">
    <property type="entry name" value="Oxid_FAD_bind_N"/>
</dbReference>
<keyword evidence="4" id="KW-0274">FAD</keyword>
<dbReference type="Proteomes" id="UP001446871">
    <property type="component" value="Unassembled WGS sequence"/>
</dbReference>
<dbReference type="InterPro" id="IPR050416">
    <property type="entry name" value="FAD-linked_Oxidoreductase"/>
</dbReference>
<dbReference type="InterPro" id="IPR016164">
    <property type="entry name" value="FAD-linked_Oxase-like_C"/>
</dbReference>
<dbReference type="Gene3D" id="3.30.43.10">
    <property type="entry name" value="Uridine Diphospho-n-acetylenolpyruvylglucosamine Reductase, domain 2"/>
    <property type="match status" value="1"/>
</dbReference>
<dbReference type="Pfam" id="PF01565">
    <property type="entry name" value="FAD_binding_4"/>
    <property type="match status" value="1"/>
</dbReference>
<sequence length="498" mass="53146">MAPDFAPLRKRVIRGQVLTPGDDGYEESLLRWSTTCIKRAAVVVKPADAQEASQAVQFATSHALPLTVRGGGHSPSGASASEGGMVVDLGLMRSVSVDTVGGTVSHTGVGGLILGGGFGQLTGRHGLSIDVLLRCEVVLANGEVVTASDTENPDLFWALRGAGHSFGVVTSFTSRIFPQGMAWGGVLVLPITALPNLVSFINEFCDKNDGDQAMMPMLTCHPATLEPCVAGTMFFNGPQEAAEAFYAPLLKLDSIMNTTAAIPYPVANTFPNPKAPPGKRYLFSGANFVPPLDLAFVQKVSDRFHAALAPEGNREIRAGSMVAFELIPHGKISAVDGAATAFAGRDGKAFNIIINMAWHSPEKDGEARRICSELTHFLKDRGWRGDEAGDRGGTYLNYLIPATEEDKVFTRADRVFGPNIQRLRELKVKYDPNNVFKKAVNLLPTENGNSNVNTNGKTNGNTNGHINGHANEHANGHTNGHANGNTDWHANGKEIGEQ</sequence>
<evidence type="ECO:0000256" key="1">
    <source>
        <dbReference type="ARBA" id="ARBA00001974"/>
    </source>
</evidence>
<evidence type="ECO:0000256" key="4">
    <source>
        <dbReference type="ARBA" id="ARBA00022827"/>
    </source>
</evidence>
<evidence type="ECO:0000259" key="7">
    <source>
        <dbReference type="PROSITE" id="PS51387"/>
    </source>
</evidence>
<dbReference type="PANTHER" id="PTHR42973:SF39">
    <property type="entry name" value="FAD-BINDING PCMH-TYPE DOMAIN-CONTAINING PROTEIN"/>
    <property type="match status" value="1"/>
</dbReference>
<dbReference type="InterPro" id="IPR016169">
    <property type="entry name" value="FAD-bd_PCMH_sub2"/>
</dbReference>
<dbReference type="Gene3D" id="3.40.462.20">
    <property type="match status" value="1"/>
</dbReference>
<comment type="cofactor">
    <cofactor evidence="1">
        <name>FAD</name>
        <dbReference type="ChEBI" id="CHEBI:57692"/>
    </cofactor>
</comment>
<evidence type="ECO:0000256" key="3">
    <source>
        <dbReference type="ARBA" id="ARBA00022630"/>
    </source>
</evidence>
<dbReference type="InterPro" id="IPR016167">
    <property type="entry name" value="FAD-bd_PCMH_sub1"/>
</dbReference>
<feature type="compositionally biased region" description="Low complexity" evidence="6">
    <location>
        <begin position="476"/>
        <end position="485"/>
    </location>
</feature>
<dbReference type="Pfam" id="PF08031">
    <property type="entry name" value="BBE"/>
    <property type="match status" value="1"/>
</dbReference>
<evidence type="ECO:0000313" key="9">
    <source>
        <dbReference type="Proteomes" id="UP001446871"/>
    </source>
</evidence>
<evidence type="ECO:0000256" key="6">
    <source>
        <dbReference type="SAM" id="MobiDB-lite"/>
    </source>
</evidence>
<reference evidence="8 9" key="1">
    <citation type="submission" date="2023-01" db="EMBL/GenBank/DDBJ databases">
        <title>Analysis of 21 Apiospora genomes using comparative genomics revels a genus with tremendous synthesis potential of carbohydrate active enzymes and secondary metabolites.</title>
        <authorList>
            <person name="Sorensen T."/>
        </authorList>
    </citation>
    <scope>NUCLEOTIDE SEQUENCE [LARGE SCALE GENOMIC DNA]</scope>
    <source>
        <strain evidence="8 9">CBS 83171</strain>
    </source>
</reference>
<dbReference type="EMBL" id="JAQQWM010000008">
    <property type="protein sequence ID" value="KAK8054199.1"/>
    <property type="molecule type" value="Genomic_DNA"/>
</dbReference>
<keyword evidence="5" id="KW-0560">Oxidoreductase</keyword>
<evidence type="ECO:0000313" key="8">
    <source>
        <dbReference type="EMBL" id="KAK8054199.1"/>
    </source>
</evidence>
<evidence type="ECO:0000256" key="2">
    <source>
        <dbReference type="ARBA" id="ARBA00005466"/>
    </source>
</evidence>
<keyword evidence="3" id="KW-0285">Flavoprotein</keyword>
<dbReference type="InterPro" id="IPR012951">
    <property type="entry name" value="BBE"/>
</dbReference>
<evidence type="ECO:0000256" key="5">
    <source>
        <dbReference type="ARBA" id="ARBA00023002"/>
    </source>
</evidence>